<feature type="transmembrane region" description="Helical" evidence="1">
    <location>
        <begin position="50"/>
        <end position="70"/>
    </location>
</feature>
<protein>
    <submittedName>
        <fullName evidence="2">Uncharacterized protein</fullName>
    </submittedName>
</protein>
<name>A0A4R3JDF7_9RHOB</name>
<dbReference type="Proteomes" id="UP000295696">
    <property type="component" value="Unassembled WGS sequence"/>
</dbReference>
<evidence type="ECO:0000313" key="2">
    <source>
        <dbReference type="EMBL" id="TCS63193.1"/>
    </source>
</evidence>
<dbReference type="AlphaFoldDB" id="A0A4R3JDF7"/>
<feature type="transmembrane region" description="Helical" evidence="1">
    <location>
        <begin position="91"/>
        <end position="110"/>
    </location>
</feature>
<feature type="transmembrane region" description="Helical" evidence="1">
    <location>
        <begin position="200"/>
        <end position="218"/>
    </location>
</feature>
<organism evidence="2 3">
    <name type="scientific">Primorskyibacter sedentarius</name>
    <dbReference type="NCBI Taxonomy" id="745311"/>
    <lineage>
        <taxon>Bacteria</taxon>
        <taxon>Pseudomonadati</taxon>
        <taxon>Pseudomonadota</taxon>
        <taxon>Alphaproteobacteria</taxon>
        <taxon>Rhodobacterales</taxon>
        <taxon>Roseobacteraceae</taxon>
        <taxon>Primorskyibacter</taxon>
    </lineage>
</organism>
<dbReference type="EMBL" id="SLZU01000007">
    <property type="protein sequence ID" value="TCS63193.1"/>
    <property type="molecule type" value="Genomic_DNA"/>
</dbReference>
<accession>A0A4R3JDF7</accession>
<dbReference type="OrthoDB" id="6369004at2"/>
<comment type="caution">
    <text evidence="2">The sequence shown here is derived from an EMBL/GenBank/DDBJ whole genome shotgun (WGS) entry which is preliminary data.</text>
</comment>
<proteinExistence type="predicted"/>
<evidence type="ECO:0000313" key="3">
    <source>
        <dbReference type="Proteomes" id="UP000295696"/>
    </source>
</evidence>
<reference evidence="2 3" key="1">
    <citation type="submission" date="2019-03" db="EMBL/GenBank/DDBJ databases">
        <title>Genomic Encyclopedia of Type Strains, Phase IV (KMG-IV): sequencing the most valuable type-strain genomes for metagenomic binning, comparative biology and taxonomic classification.</title>
        <authorList>
            <person name="Goeker M."/>
        </authorList>
    </citation>
    <scope>NUCLEOTIDE SEQUENCE [LARGE SCALE GENOMIC DNA]</scope>
    <source>
        <strain evidence="2 3">DSM 104836</strain>
    </source>
</reference>
<keyword evidence="1" id="KW-1133">Transmembrane helix</keyword>
<feature type="transmembrane region" description="Helical" evidence="1">
    <location>
        <begin position="163"/>
        <end position="188"/>
    </location>
</feature>
<gene>
    <name evidence="2" type="ORF">EDD52_10724</name>
</gene>
<keyword evidence="3" id="KW-1185">Reference proteome</keyword>
<evidence type="ECO:0000256" key="1">
    <source>
        <dbReference type="SAM" id="Phobius"/>
    </source>
</evidence>
<sequence>MTRPRFPPAPPRALRRNLIRFGVAAVAVVLLQRLLSWANAFGQHVDTDFGMPIIMVAALVVYALLVAVPFMPGVEIGISLLLMKGAEAAPFVWLATCIGLTLAFLAGRYMPYPWLCSILSDLRLGRAADFLDRVQALPAEARLGALTQRLPGRLGTAIARFRYIALAVLFNLPGNSVIGGGGGIAMVAGLSRVFGTWSTLFTIMLAVAPVPLLVMLVGPEVLPWTN</sequence>
<dbReference type="RefSeq" id="WP_132244988.1">
    <property type="nucleotide sequence ID" value="NZ_SLZU01000007.1"/>
</dbReference>
<keyword evidence="1" id="KW-0472">Membrane</keyword>
<keyword evidence="1" id="KW-0812">Transmembrane</keyword>